<proteinExistence type="predicted"/>
<dbReference type="Proteomes" id="UP000623608">
    <property type="component" value="Unassembled WGS sequence"/>
</dbReference>
<dbReference type="AlphaFoldDB" id="A0A919NTR4"/>
<reference evidence="1" key="1">
    <citation type="submission" date="2021-01" db="EMBL/GenBank/DDBJ databases">
        <title>Whole genome shotgun sequence of Actinoplanes tereljensis NBRC 105297.</title>
        <authorList>
            <person name="Komaki H."/>
            <person name="Tamura T."/>
        </authorList>
    </citation>
    <scope>NUCLEOTIDE SEQUENCE</scope>
    <source>
        <strain evidence="1">NBRC 105297</strain>
    </source>
</reference>
<dbReference type="EMBL" id="BOMY01000042">
    <property type="protein sequence ID" value="GIF23789.1"/>
    <property type="molecule type" value="Genomic_DNA"/>
</dbReference>
<sequence length="112" mass="12076">MWPSGRLHLAEADDAAAVAVVKAAWAIRDSGLDLERFPPSDTLAAIAWVAAASITRDGDWLEFADDAVGDPKWSDLATAFYVAISPFVRSGVVEVQGEDERWSYTYASGTIT</sequence>
<evidence type="ECO:0000313" key="2">
    <source>
        <dbReference type="Proteomes" id="UP000623608"/>
    </source>
</evidence>
<gene>
    <name evidence="1" type="ORF">Ate02nite_65190</name>
</gene>
<name>A0A919NTR4_9ACTN</name>
<accession>A0A919NTR4</accession>
<evidence type="ECO:0000313" key="1">
    <source>
        <dbReference type="EMBL" id="GIF23789.1"/>
    </source>
</evidence>
<organism evidence="1 2">
    <name type="scientific">Paractinoplanes tereljensis</name>
    <dbReference type="NCBI Taxonomy" id="571912"/>
    <lineage>
        <taxon>Bacteria</taxon>
        <taxon>Bacillati</taxon>
        <taxon>Actinomycetota</taxon>
        <taxon>Actinomycetes</taxon>
        <taxon>Micromonosporales</taxon>
        <taxon>Micromonosporaceae</taxon>
        <taxon>Paractinoplanes</taxon>
    </lineage>
</organism>
<comment type="caution">
    <text evidence="1">The sequence shown here is derived from an EMBL/GenBank/DDBJ whole genome shotgun (WGS) entry which is preliminary data.</text>
</comment>
<protein>
    <submittedName>
        <fullName evidence="1">Uncharacterized protein</fullName>
    </submittedName>
</protein>
<keyword evidence="2" id="KW-1185">Reference proteome</keyword>